<feature type="transmembrane region" description="Helical" evidence="2">
    <location>
        <begin position="126"/>
        <end position="146"/>
    </location>
</feature>
<sequence length="169" mass="18466">MKCPNCSGDIKYTPGKAKAVCPYCDSQIQISMTAEEREFERYTSRRAHNRDKYFKELKTWRVIFYISLPLAVLSGVLLSLSDSAFLGLPAIFFIFAASPVLRLAAPDIPKDLEGELSKKERPLKKGALYGIFIGLVLLGGVVTGLIKDDSKPEEGTASSSAVSQADTAE</sequence>
<dbReference type="AlphaFoldDB" id="A0A1H7HTF9"/>
<feature type="region of interest" description="Disordered" evidence="1">
    <location>
        <begin position="149"/>
        <end position="169"/>
    </location>
</feature>
<protein>
    <submittedName>
        <fullName evidence="3">Uncharacterized protein</fullName>
    </submittedName>
</protein>
<evidence type="ECO:0000313" key="3">
    <source>
        <dbReference type="EMBL" id="SEK53656.1"/>
    </source>
</evidence>
<evidence type="ECO:0000256" key="2">
    <source>
        <dbReference type="SAM" id="Phobius"/>
    </source>
</evidence>
<feature type="compositionally biased region" description="Polar residues" evidence="1">
    <location>
        <begin position="156"/>
        <end position="169"/>
    </location>
</feature>
<evidence type="ECO:0000313" key="4">
    <source>
        <dbReference type="Proteomes" id="UP000186015"/>
    </source>
</evidence>
<reference evidence="3 4" key="1">
    <citation type="submission" date="2016-10" db="EMBL/GenBank/DDBJ databases">
        <authorList>
            <person name="de Groot N.N."/>
        </authorList>
    </citation>
    <scope>NUCLEOTIDE SEQUENCE [LARGE SCALE GENOMIC DNA]</scope>
    <source>
        <strain evidence="3 4">KH2T6</strain>
    </source>
</reference>
<accession>A0A1H7HTF9</accession>
<proteinExistence type="predicted"/>
<dbReference type="Proteomes" id="UP000186015">
    <property type="component" value="Unassembled WGS sequence"/>
</dbReference>
<organism evidence="3 4">
    <name type="scientific">Ruminococcus albus</name>
    <dbReference type="NCBI Taxonomy" id="1264"/>
    <lineage>
        <taxon>Bacteria</taxon>
        <taxon>Bacillati</taxon>
        <taxon>Bacillota</taxon>
        <taxon>Clostridia</taxon>
        <taxon>Eubacteriales</taxon>
        <taxon>Oscillospiraceae</taxon>
        <taxon>Ruminococcus</taxon>
    </lineage>
</organism>
<keyword evidence="2" id="KW-0812">Transmembrane</keyword>
<keyword evidence="2" id="KW-0472">Membrane</keyword>
<feature type="transmembrane region" description="Helical" evidence="2">
    <location>
        <begin position="62"/>
        <end position="80"/>
    </location>
</feature>
<name>A0A1H7HTF9_RUMAL</name>
<feature type="transmembrane region" description="Helical" evidence="2">
    <location>
        <begin position="86"/>
        <end position="105"/>
    </location>
</feature>
<gene>
    <name evidence="3" type="ORF">SAMN05216469_10391</name>
</gene>
<dbReference type="EMBL" id="FOAT01000003">
    <property type="protein sequence ID" value="SEK53656.1"/>
    <property type="molecule type" value="Genomic_DNA"/>
</dbReference>
<keyword evidence="2" id="KW-1133">Transmembrane helix</keyword>
<evidence type="ECO:0000256" key="1">
    <source>
        <dbReference type="SAM" id="MobiDB-lite"/>
    </source>
</evidence>